<accession>A0ABN3D947</accession>
<evidence type="ECO:0000256" key="1">
    <source>
        <dbReference type="ARBA" id="ARBA00001933"/>
    </source>
</evidence>
<proteinExistence type="inferred from homology"/>
<dbReference type="Gene3D" id="3.40.640.10">
    <property type="entry name" value="Type I PLP-dependent aspartate aminotransferase-like (Major domain)"/>
    <property type="match status" value="1"/>
</dbReference>
<name>A0ABN3D947_9MICO</name>
<dbReference type="PANTHER" id="PTHR43797">
    <property type="entry name" value="HOMOCYSTEINE/CYSTEINE SYNTHASE"/>
    <property type="match status" value="1"/>
</dbReference>
<gene>
    <name evidence="7" type="ORF">GCM10009851_04990</name>
</gene>
<evidence type="ECO:0000256" key="4">
    <source>
        <dbReference type="ARBA" id="ARBA00022898"/>
    </source>
</evidence>
<dbReference type="Gene3D" id="3.90.1150.10">
    <property type="entry name" value="Aspartate Aminotransferase, domain 1"/>
    <property type="match status" value="1"/>
</dbReference>
<organism evidence="7 8">
    <name type="scientific">Herbiconiux moechotypicola</name>
    <dbReference type="NCBI Taxonomy" id="637393"/>
    <lineage>
        <taxon>Bacteria</taxon>
        <taxon>Bacillati</taxon>
        <taxon>Actinomycetota</taxon>
        <taxon>Actinomycetes</taxon>
        <taxon>Micrococcales</taxon>
        <taxon>Microbacteriaceae</taxon>
        <taxon>Herbiconiux</taxon>
    </lineage>
</organism>
<sequence length="447" mass="47841">MTDQPPAVPASPAEPAAEPEYDWSGYGFDTRQIHAGEYADPVAGARIPPIALSAGYRFDSWDDGRERFAGESEGLIYSRQRNPSGSVAERRIASLEGGTDAIVVSSGQAAITAALFALVRSGERFVSTASIYSGTRILFGRSFERMGVGVDYVWNPDDDDEWERRIGPSTKAIFTETIPNPKNDIVDIDRVAAVAARHGIPLVVDNTIATPYLIRPGEHGAAVVVHSSTKFLSGHGAAISGTIVDTGVFDWAAASRSYPLITQPPAPGGRSMLERFPAAPYGRATRDAVVNDIGPALSPFTSFLLHQGIETLSLRMDRHLSNAATIAAWLETHPGVESVDYAGLPSSPYSALAQRLYGGLTGSVFAVTVRGGEAGARRFTDRLRVISRMTNIGDVRSMALHPATTTHLSFSEELRLALGVTPGLIRLSIGTETVDDLIADLDRALRP</sequence>
<feature type="region of interest" description="Disordered" evidence="6">
    <location>
        <begin position="1"/>
        <end position="22"/>
    </location>
</feature>
<evidence type="ECO:0000256" key="2">
    <source>
        <dbReference type="ARBA" id="ARBA00009077"/>
    </source>
</evidence>
<protein>
    <submittedName>
        <fullName evidence="7">Bifunctional o-acetylhomoserine/o-acetylserine sulfhydrylase</fullName>
    </submittedName>
</protein>
<dbReference type="Proteomes" id="UP001500929">
    <property type="component" value="Unassembled WGS sequence"/>
</dbReference>
<evidence type="ECO:0000256" key="6">
    <source>
        <dbReference type="SAM" id="MobiDB-lite"/>
    </source>
</evidence>
<evidence type="ECO:0000313" key="7">
    <source>
        <dbReference type="EMBL" id="GAA2224534.1"/>
    </source>
</evidence>
<comment type="caution">
    <text evidence="7">The sequence shown here is derived from an EMBL/GenBank/DDBJ whole genome shotgun (WGS) entry which is preliminary data.</text>
</comment>
<dbReference type="InterPro" id="IPR015421">
    <property type="entry name" value="PyrdxlP-dep_Trfase_major"/>
</dbReference>
<dbReference type="PIRSF" id="PIRSF001434">
    <property type="entry name" value="CGS"/>
    <property type="match status" value="1"/>
</dbReference>
<dbReference type="RefSeq" id="WP_259477568.1">
    <property type="nucleotide sequence ID" value="NZ_BAAAQY010000001.1"/>
</dbReference>
<dbReference type="InterPro" id="IPR000277">
    <property type="entry name" value="Cys/Met-Metab_PyrdxlP-dep_enz"/>
</dbReference>
<evidence type="ECO:0000256" key="3">
    <source>
        <dbReference type="ARBA" id="ARBA00022679"/>
    </source>
</evidence>
<comment type="cofactor">
    <cofactor evidence="1 5">
        <name>pyridoxal 5'-phosphate</name>
        <dbReference type="ChEBI" id="CHEBI:597326"/>
    </cofactor>
</comment>
<dbReference type="InterPro" id="IPR015424">
    <property type="entry name" value="PyrdxlP-dep_Trfase"/>
</dbReference>
<dbReference type="InterPro" id="IPR015422">
    <property type="entry name" value="PyrdxlP-dep_Trfase_small"/>
</dbReference>
<keyword evidence="8" id="KW-1185">Reference proteome</keyword>
<dbReference type="CDD" id="cd00614">
    <property type="entry name" value="CGS_like"/>
    <property type="match status" value="1"/>
</dbReference>
<dbReference type="SUPFAM" id="SSF53383">
    <property type="entry name" value="PLP-dependent transferases"/>
    <property type="match status" value="1"/>
</dbReference>
<dbReference type="Pfam" id="PF01053">
    <property type="entry name" value="Cys_Met_Meta_PP"/>
    <property type="match status" value="1"/>
</dbReference>
<dbReference type="PANTHER" id="PTHR43797:SF2">
    <property type="entry name" value="HOMOCYSTEINE_CYSTEINE SYNTHASE"/>
    <property type="match status" value="1"/>
</dbReference>
<evidence type="ECO:0000256" key="5">
    <source>
        <dbReference type="RuleBase" id="RU362118"/>
    </source>
</evidence>
<comment type="similarity">
    <text evidence="2 5">Belongs to the trans-sulfuration enzymes family.</text>
</comment>
<evidence type="ECO:0000313" key="8">
    <source>
        <dbReference type="Proteomes" id="UP001500929"/>
    </source>
</evidence>
<dbReference type="EMBL" id="BAAAQY010000001">
    <property type="protein sequence ID" value="GAA2224534.1"/>
    <property type="molecule type" value="Genomic_DNA"/>
</dbReference>
<keyword evidence="3" id="KW-0808">Transferase</keyword>
<reference evidence="7 8" key="1">
    <citation type="journal article" date="2019" name="Int. J. Syst. Evol. Microbiol.">
        <title>The Global Catalogue of Microorganisms (GCM) 10K type strain sequencing project: providing services to taxonomists for standard genome sequencing and annotation.</title>
        <authorList>
            <consortium name="The Broad Institute Genomics Platform"/>
            <consortium name="The Broad Institute Genome Sequencing Center for Infectious Disease"/>
            <person name="Wu L."/>
            <person name="Ma J."/>
        </authorList>
    </citation>
    <scope>NUCLEOTIDE SEQUENCE [LARGE SCALE GENOMIC DNA]</scope>
    <source>
        <strain evidence="7 8">JCM 16117</strain>
    </source>
</reference>
<dbReference type="InterPro" id="IPR006235">
    <property type="entry name" value="OAc-hSer/O-AcSer_sulfhydrylase"/>
</dbReference>
<keyword evidence="4 5" id="KW-0663">Pyridoxal phosphate</keyword>